<dbReference type="InterPro" id="IPR002347">
    <property type="entry name" value="SDR_fam"/>
</dbReference>
<dbReference type="Proteomes" id="UP000273778">
    <property type="component" value="Chromosome"/>
</dbReference>
<gene>
    <name evidence="4" type="ORF">EGC77_13045</name>
    <name evidence="3" type="ORF">EGC80_15555</name>
</gene>
<proteinExistence type="predicted"/>
<sequence>MNSEVVLITGANRGIGLALTEQYLVNGCSVIATCRDDATKTDLMSLKAQFTDKLSIESMDITSPETINRLANKLRQQNISLDLIVNNAGFLDRDNYSIHAIDYADAEMCFKVNALGPLFLTHCLLTLLNKTRLCKIAIISSSKGSLSQPQGVDWYGYRMSKAAANMLAINLSTELVDDNVAVVSVHPGWVQTDMGGSAAQVKVNDSALGIIKVINNLSIHNTGQFYDVSGEQLPF</sequence>
<dbReference type="PANTHER" id="PTHR43544">
    <property type="entry name" value="SHORT-CHAIN DEHYDROGENASE/REDUCTASE"/>
    <property type="match status" value="1"/>
</dbReference>
<dbReference type="KEGG" id="spsr:EGC80_15555"/>
<reference evidence="4" key="3">
    <citation type="submission" date="2018-11" db="EMBL/GenBank/DDBJ databases">
        <authorList>
            <person name="Hwang Y.J."/>
            <person name="Hwang C.Y."/>
        </authorList>
    </citation>
    <scope>NUCLEOTIDE SEQUENCE</scope>
    <source>
        <strain evidence="4">R106</strain>
    </source>
</reference>
<dbReference type="EMBL" id="CP034073">
    <property type="protein sequence ID" value="AZG36150.1"/>
    <property type="molecule type" value="Genomic_DNA"/>
</dbReference>
<evidence type="ECO:0000256" key="2">
    <source>
        <dbReference type="ARBA" id="ARBA00023002"/>
    </source>
</evidence>
<organism evidence="4 6">
    <name type="scientific">Shewanella psychromarinicola</name>
    <dbReference type="NCBI Taxonomy" id="2487742"/>
    <lineage>
        <taxon>Bacteria</taxon>
        <taxon>Pseudomonadati</taxon>
        <taxon>Pseudomonadota</taxon>
        <taxon>Gammaproteobacteria</taxon>
        <taxon>Alteromonadales</taxon>
        <taxon>Shewanellaceae</taxon>
        <taxon>Shewanella</taxon>
    </lineage>
</organism>
<keyword evidence="5" id="KW-1185">Reference proteome</keyword>
<keyword evidence="1" id="KW-0521">NADP</keyword>
<dbReference type="RefSeq" id="WP_124013112.1">
    <property type="nucleotide sequence ID" value="NZ_CP034073.1"/>
</dbReference>
<dbReference type="AlphaFoldDB" id="A0A3N4ECY6"/>
<dbReference type="OrthoDB" id="5786478at2"/>
<protein>
    <submittedName>
        <fullName evidence="4">SDR family oxidoreductase</fullName>
    </submittedName>
</protein>
<dbReference type="EMBL" id="RKKB01000004">
    <property type="protein sequence ID" value="RPA31841.1"/>
    <property type="molecule type" value="Genomic_DNA"/>
</dbReference>
<dbReference type="InterPro" id="IPR036291">
    <property type="entry name" value="NAD(P)-bd_dom_sf"/>
</dbReference>
<evidence type="ECO:0000313" key="5">
    <source>
        <dbReference type="Proteomes" id="UP000273778"/>
    </source>
</evidence>
<dbReference type="Pfam" id="PF00106">
    <property type="entry name" value="adh_short"/>
    <property type="match status" value="1"/>
</dbReference>
<dbReference type="CDD" id="cd05325">
    <property type="entry name" value="carb_red_sniffer_like_SDR_c"/>
    <property type="match status" value="1"/>
</dbReference>
<evidence type="ECO:0000313" key="4">
    <source>
        <dbReference type="EMBL" id="RPA31841.1"/>
    </source>
</evidence>
<evidence type="ECO:0000313" key="6">
    <source>
        <dbReference type="Proteomes" id="UP000278855"/>
    </source>
</evidence>
<name>A0A3N4ECY6_9GAMM</name>
<dbReference type="PRINTS" id="PR00081">
    <property type="entry name" value="GDHRDH"/>
</dbReference>
<keyword evidence="2" id="KW-0560">Oxidoreductase</keyword>
<dbReference type="GO" id="GO:0016491">
    <property type="term" value="F:oxidoreductase activity"/>
    <property type="evidence" value="ECO:0007669"/>
    <property type="project" value="UniProtKB-KW"/>
</dbReference>
<evidence type="ECO:0000313" key="3">
    <source>
        <dbReference type="EMBL" id="AZG36150.1"/>
    </source>
</evidence>
<dbReference type="Proteomes" id="UP000278855">
    <property type="component" value="Unassembled WGS sequence"/>
</dbReference>
<dbReference type="InterPro" id="IPR051468">
    <property type="entry name" value="Fungal_SecMetab_SDRs"/>
</dbReference>
<evidence type="ECO:0000256" key="1">
    <source>
        <dbReference type="ARBA" id="ARBA00022857"/>
    </source>
</evidence>
<dbReference type="GO" id="GO:0005737">
    <property type="term" value="C:cytoplasm"/>
    <property type="evidence" value="ECO:0007669"/>
    <property type="project" value="TreeGrafter"/>
</dbReference>
<accession>A0A3N4ECY6</accession>
<dbReference type="PANTHER" id="PTHR43544:SF7">
    <property type="entry name" value="NADB-LER2"/>
    <property type="match status" value="1"/>
</dbReference>
<reference evidence="3 5" key="1">
    <citation type="submission" date="2018-11" db="EMBL/GenBank/DDBJ databases">
        <title>Shewanella sp. M2.</title>
        <authorList>
            <person name="Hwang Y.J."/>
            <person name="Hwang C.Y."/>
        </authorList>
    </citation>
    <scope>NUCLEOTIDE SEQUENCE [LARGE SCALE GENOMIC DNA]</scope>
    <source>
        <strain evidence="3 5">M2</strain>
    </source>
</reference>
<reference evidence="6" key="2">
    <citation type="submission" date="2018-11" db="EMBL/GenBank/DDBJ databases">
        <title>Shewanella sp. R106.</title>
        <authorList>
            <person name="Hwang Y.J."/>
            <person name="Hwang C.Y."/>
        </authorList>
    </citation>
    <scope>NUCLEOTIDE SEQUENCE [LARGE SCALE GENOMIC DNA]</scope>
    <source>
        <strain evidence="6">R106</strain>
    </source>
</reference>
<dbReference type="Gene3D" id="3.40.50.720">
    <property type="entry name" value="NAD(P)-binding Rossmann-like Domain"/>
    <property type="match status" value="1"/>
</dbReference>
<dbReference type="SUPFAM" id="SSF51735">
    <property type="entry name" value="NAD(P)-binding Rossmann-fold domains"/>
    <property type="match status" value="1"/>
</dbReference>